<keyword evidence="2" id="KW-0479">Metal-binding</keyword>
<evidence type="ECO:0000313" key="10">
    <source>
        <dbReference type="Proteomes" id="UP000321484"/>
    </source>
</evidence>
<proteinExistence type="predicted"/>
<feature type="compositionally biased region" description="Gly residues" evidence="6">
    <location>
        <begin position="662"/>
        <end position="682"/>
    </location>
</feature>
<keyword evidence="10" id="KW-1185">Reference proteome</keyword>
<dbReference type="EMBL" id="BJYK01000009">
    <property type="protein sequence ID" value="GEN81188.1"/>
    <property type="molecule type" value="Genomic_DNA"/>
</dbReference>
<keyword evidence="5" id="KW-0411">Iron-sulfur</keyword>
<evidence type="ECO:0000256" key="2">
    <source>
        <dbReference type="ARBA" id="ARBA00022723"/>
    </source>
</evidence>
<dbReference type="PANTHER" id="PTHR43255">
    <property type="entry name" value="IRON-SULFUR-BINDING OXIDOREDUCTASE FADF-RELATED-RELATED"/>
    <property type="match status" value="1"/>
</dbReference>
<dbReference type="InterPro" id="IPR004017">
    <property type="entry name" value="Cys_rich_dom"/>
</dbReference>
<feature type="transmembrane region" description="Helical" evidence="7">
    <location>
        <begin position="183"/>
        <end position="203"/>
    </location>
</feature>
<keyword evidence="7" id="KW-1133">Transmembrane helix</keyword>
<dbReference type="OrthoDB" id="9794954at2"/>
<dbReference type="Pfam" id="PF02754">
    <property type="entry name" value="CCG"/>
    <property type="match status" value="2"/>
</dbReference>
<evidence type="ECO:0000256" key="6">
    <source>
        <dbReference type="SAM" id="MobiDB-lite"/>
    </source>
</evidence>
<sequence>MTALQWVALVLAVASTLVGAASFLRGAGAIVRVVRRGGPAPARRAQPWRRTALAVRQILAHRRFRSRPGVAAAHWAVMVSFPVLFVTLVSSYWQIADPGSVLPVVGGWRWLGWLTEAIAWAALVGIGWLVLVRQREHQRRGRWAAGGPSAAGSGPTAVGALAADGAAGGSRASRFFGSNAGQAYFVEVVIAVVVACVLLLRGLEVALALRAQGITDLAGGVPPWSGPTALVMTSTEPVSSVDIGYLWDFPLTAWFGASWVGVGTATLETAVVVLATVKILVSSTWLAVVGLRPAMGVAWHRFTAIVNVWARRELDGRPALRAVPPVRASGEPVDFDHLEDLADDARLGVGRVEDLSWKGLLDLATCTECGRCQEQCPAWASGKVLSPKLMVLALRDHAFATTPGLRVGANASTAPSGRTSATGVLGLPVAADHGGVDALSLVGDVVDPQALWDCTMCGACVQACPVDIEHVDLFVDLRRHEVLMESAFPAELGKAFAGIERRGNPWGAAPRDRLAWTKGLDFPVPVIGRDVADAADLDYLFWVGCAGAYDERGRRTSRAVAELLHTAGVRFAVLGEAEGCSGDPARRAGNELLFQQQAGATIATLTEARATRIVATCPHCLNALGNEYPQLGGEFEVVHHTELLDQLVRDGRLVPQPRGEGPTSGEGATSGEGPASGEGATSGEGAASGTVTWHDPCYLGRHNGVYTPPRELLAATGLSLTEMPRSGERSFCCGGGGARAFMEEAPGTRMSTNRGAEAVATGAARVATGCPFCVTMLTQGVEATATTTPAPEVVDVSLLLLESLRPR</sequence>
<keyword evidence="4" id="KW-0408">Iron</keyword>
<dbReference type="GO" id="GO:0016491">
    <property type="term" value="F:oxidoreductase activity"/>
    <property type="evidence" value="ECO:0007669"/>
    <property type="project" value="UniProtKB-KW"/>
</dbReference>
<dbReference type="InterPro" id="IPR017896">
    <property type="entry name" value="4Fe4S_Fe-S-bd"/>
</dbReference>
<dbReference type="RefSeq" id="WP_146819892.1">
    <property type="nucleotide sequence ID" value="NZ_BJYK01000009.1"/>
</dbReference>
<feature type="transmembrane region" description="Helical" evidence="7">
    <location>
        <begin position="113"/>
        <end position="132"/>
    </location>
</feature>
<dbReference type="PROSITE" id="PS51379">
    <property type="entry name" value="4FE4S_FER_2"/>
    <property type="match status" value="2"/>
</dbReference>
<name>A0A511Z160_9CELL</name>
<dbReference type="GO" id="GO:0051539">
    <property type="term" value="F:4 iron, 4 sulfur cluster binding"/>
    <property type="evidence" value="ECO:0007669"/>
    <property type="project" value="UniProtKB-KW"/>
</dbReference>
<keyword evidence="1" id="KW-0004">4Fe-4S</keyword>
<dbReference type="InterPro" id="IPR017900">
    <property type="entry name" value="4Fe4S_Fe_S_CS"/>
</dbReference>
<evidence type="ECO:0000256" key="3">
    <source>
        <dbReference type="ARBA" id="ARBA00023002"/>
    </source>
</evidence>
<organism evidence="9 10">
    <name type="scientific">Actinotalea fermentans</name>
    <dbReference type="NCBI Taxonomy" id="43671"/>
    <lineage>
        <taxon>Bacteria</taxon>
        <taxon>Bacillati</taxon>
        <taxon>Actinomycetota</taxon>
        <taxon>Actinomycetes</taxon>
        <taxon>Micrococcales</taxon>
        <taxon>Cellulomonadaceae</taxon>
        <taxon>Actinotalea</taxon>
    </lineage>
</organism>
<dbReference type="GO" id="GO:0005886">
    <property type="term" value="C:plasma membrane"/>
    <property type="evidence" value="ECO:0007669"/>
    <property type="project" value="TreeGrafter"/>
</dbReference>
<dbReference type="Gene3D" id="1.10.1060.10">
    <property type="entry name" value="Alpha-helical ferredoxin"/>
    <property type="match status" value="1"/>
</dbReference>
<comment type="caution">
    <text evidence="9">The sequence shown here is derived from an EMBL/GenBank/DDBJ whole genome shotgun (WGS) entry which is preliminary data.</text>
</comment>
<dbReference type="Pfam" id="PF13187">
    <property type="entry name" value="Fer4_9"/>
    <property type="match status" value="1"/>
</dbReference>
<evidence type="ECO:0000256" key="1">
    <source>
        <dbReference type="ARBA" id="ARBA00022485"/>
    </source>
</evidence>
<feature type="domain" description="4Fe-4S ferredoxin-type" evidence="8">
    <location>
        <begin position="357"/>
        <end position="388"/>
    </location>
</feature>
<protein>
    <submittedName>
        <fullName evidence="9">Fe-S oxidoreductase</fullName>
    </submittedName>
</protein>
<gene>
    <name evidence="9" type="ORF">AFE02nite_29220</name>
</gene>
<keyword evidence="7" id="KW-0812">Transmembrane</keyword>
<evidence type="ECO:0000256" key="4">
    <source>
        <dbReference type="ARBA" id="ARBA00023004"/>
    </source>
</evidence>
<evidence type="ECO:0000256" key="7">
    <source>
        <dbReference type="SAM" id="Phobius"/>
    </source>
</evidence>
<feature type="region of interest" description="Disordered" evidence="6">
    <location>
        <begin position="650"/>
        <end position="687"/>
    </location>
</feature>
<accession>A0A511Z160</accession>
<dbReference type="SUPFAM" id="SSF46548">
    <property type="entry name" value="alpha-helical ferredoxin"/>
    <property type="match status" value="1"/>
</dbReference>
<evidence type="ECO:0000259" key="8">
    <source>
        <dbReference type="PROSITE" id="PS51379"/>
    </source>
</evidence>
<keyword evidence="3" id="KW-0560">Oxidoreductase</keyword>
<feature type="transmembrane region" description="Helical" evidence="7">
    <location>
        <begin position="6"/>
        <end position="34"/>
    </location>
</feature>
<feature type="transmembrane region" description="Helical" evidence="7">
    <location>
        <begin position="72"/>
        <end position="93"/>
    </location>
</feature>
<evidence type="ECO:0000313" key="9">
    <source>
        <dbReference type="EMBL" id="GEN81188.1"/>
    </source>
</evidence>
<dbReference type="AlphaFoldDB" id="A0A511Z160"/>
<keyword evidence="7" id="KW-0472">Membrane</keyword>
<evidence type="ECO:0000256" key="5">
    <source>
        <dbReference type="ARBA" id="ARBA00023014"/>
    </source>
</evidence>
<dbReference type="Proteomes" id="UP000321484">
    <property type="component" value="Unassembled WGS sequence"/>
</dbReference>
<feature type="domain" description="4Fe-4S ferredoxin-type" evidence="8">
    <location>
        <begin position="442"/>
        <end position="474"/>
    </location>
</feature>
<dbReference type="PROSITE" id="PS00198">
    <property type="entry name" value="4FE4S_FER_1"/>
    <property type="match status" value="2"/>
</dbReference>
<dbReference type="GO" id="GO:0046872">
    <property type="term" value="F:metal ion binding"/>
    <property type="evidence" value="ECO:0007669"/>
    <property type="project" value="UniProtKB-KW"/>
</dbReference>
<dbReference type="InterPro" id="IPR051460">
    <property type="entry name" value="HdrC_iron-sulfur_subunit"/>
</dbReference>
<dbReference type="PANTHER" id="PTHR43255:SF1">
    <property type="entry name" value="IRON-SULFUR-BINDING OXIDOREDUCTASE FADF-RELATED"/>
    <property type="match status" value="1"/>
</dbReference>
<reference evidence="9 10" key="1">
    <citation type="submission" date="2019-07" db="EMBL/GenBank/DDBJ databases">
        <title>Whole genome shotgun sequence of Actinotalea fermentans NBRC 105374.</title>
        <authorList>
            <person name="Hosoyama A."/>
            <person name="Uohara A."/>
            <person name="Ohji S."/>
            <person name="Ichikawa N."/>
        </authorList>
    </citation>
    <scope>NUCLEOTIDE SEQUENCE [LARGE SCALE GENOMIC DNA]</scope>
    <source>
        <strain evidence="9 10">NBRC 105374</strain>
    </source>
</reference>
<dbReference type="InterPro" id="IPR009051">
    <property type="entry name" value="Helical_ferredxn"/>
</dbReference>